<organism evidence="1 2">
    <name type="scientific">Clostridium botulinum (strain 657 / Type Ba4)</name>
    <dbReference type="NCBI Taxonomy" id="515621"/>
    <lineage>
        <taxon>Bacteria</taxon>
        <taxon>Bacillati</taxon>
        <taxon>Bacillota</taxon>
        <taxon>Clostridia</taxon>
        <taxon>Eubacteriales</taxon>
        <taxon>Clostridiaceae</taxon>
        <taxon>Clostridium</taxon>
    </lineage>
</organism>
<dbReference type="KEGG" id="cbi:CLJ_0020"/>
<accession>A0A3F2ZXN8</accession>
<reference evidence="1 2" key="1">
    <citation type="journal article" date="2007" name="PLoS ONE">
        <title>Analysis of the neurotoxin complex genes in Clostridium botulinum A1-A4 and B1 strains: BoNT/A3, /Ba4 and /B1 clusters are located within plasmids.</title>
        <authorList>
            <person name="Smith T.J."/>
            <person name="Hill K.K."/>
            <person name="Foley B.T."/>
            <person name="Detter J.C."/>
            <person name="Munk A.C."/>
            <person name="Bruce D.C."/>
            <person name="Doggett N.A."/>
            <person name="Smith L.A."/>
            <person name="Marks J.D."/>
            <person name="Xie G."/>
            <person name="Brettin T.S."/>
        </authorList>
    </citation>
    <scope>NUCLEOTIDE SEQUENCE [LARGE SCALE GENOMIC DNA]</scope>
    <source>
        <strain evidence="2">657 / Type Ba4</strain>
    </source>
</reference>
<geneLocation type="plasmid" evidence="1 2">
    <name>pCLJ</name>
</geneLocation>
<dbReference type="EMBL" id="CP001081">
    <property type="protein sequence ID" value="ACQ51336.1"/>
    <property type="molecule type" value="Genomic_DNA"/>
</dbReference>
<sequence length="297" mass="32785">MSNLSAIEMAGLAGEYWGKNDGKGFGNLFSEDAIIDHPFFTKGVSPNTVIDVLNCTVCGTTVYDGCKLINGTGDGIDDLIEMKFIDSGENSGYTPQYAGRMVIEATIKNHKFTKFEVPGYELIQYNPTSERELKEVDIGDIDTKELVKLVGQAWANNNMGLFLSLFSEKGIIYHPLFKTPITPIIAADVLNSAMNGVSIPHKPKILKGDGSGVNDTVDMYFDETGDELGYLPDNMGIMHITAKIENHKFVEFLVHGYTPTKSIFKNNTSESLKEVQEKEYAAISGNTNKQESQHLYK</sequence>
<gene>
    <name evidence="1" type="ordered locus">CLJ_0020</name>
</gene>
<protein>
    <submittedName>
        <fullName evidence="1">Uncharacterized protein</fullName>
    </submittedName>
</protein>
<dbReference type="Proteomes" id="UP000002333">
    <property type="component" value="Plasmid pCLJ"/>
</dbReference>
<keyword evidence="1" id="KW-0614">Plasmid</keyword>
<name>A0A3F2ZXN8_CLOB6</name>
<dbReference type="RefSeq" id="WP_003362730.1">
    <property type="nucleotide sequence ID" value="NC_012654.1"/>
</dbReference>
<dbReference type="AlphaFoldDB" id="A0A3F2ZXN8"/>
<evidence type="ECO:0000313" key="2">
    <source>
        <dbReference type="Proteomes" id="UP000002333"/>
    </source>
</evidence>
<proteinExistence type="predicted"/>
<reference evidence="2" key="2">
    <citation type="submission" date="2008-05" db="EMBL/GenBank/DDBJ databases">
        <title>Genome sequence of Clostridium botulinum Ba4 strain 657 plasmid pCLJ.</title>
        <authorList>
            <person name="Shrivastava S."/>
            <person name="Brown J.L."/>
            <person name="Bruce D."/>
            <person name="Detter C."/>
            <person name="Munk C."/>
            <person name="Smith L.A."/>
            <person name="Smith T.J."/>
            <person name="Sutton G."/>
            <person name="Brettin T.S."/>
        </authorList>
    </citation>
    <scope>NUCLEOTIDE SEQUENCE [LARGE SCALE GENOMIC DNA]</scope>
    <source>
        <strain evidence="2">657 / Type Ba4</strain>
        <plasmid evidence="2">pCLJ</plasmid>
    </source>
</reference>
<evidence type="ECO:0000313" key="1">
    <source>
        <dbReference type="EMBL" id="ACQ51336.1"/>
    </source>
</evidence>